<dbReference type="Gene3D" id="2.30.30.60">
    <property type="match status" value="1"/>
</dbReference>
<evidence type="ECO:0000256" key="7">
    <source>
        <dbReference type="SAM" id="MobiDB-lite"/>
    </source>
</evidence>
<dbReference type="RefSeq" id="WP_007996081.1">
    <property type="nucleotide sequence ID" value="NZ_AOJJ01000075.1"/>
</dbReference>
<comment type="similarity">
    <text evidence="2">Belongs to the MscS (TC 1.A.23) family.</text>
</comment>
<feature type="domain" description="Mechanosensitive ion channel MscS" evidence="9">
    <location>
        <begin position="180"/>
        <end position="246"/>
    </location>
</feature>
<keyword evidence="6 8" id="KW-0472">Membrane</keyword>
<feature type="transmembrane region" description="Helical" evidence="8">
    <location>
        <begin position="132"/>
        <end position="154"/>
    </location>
</feature>
<dbReference type="AlphaFoldDB" id="M0PIY5"/>
<keyword evidence="5 8" id="KW-1133">Transmembrane helix</keyword>
<proteinExistence type="inferred from homology"/>
<dbReference type="InterPro" id="IPR006685">
    <property type="entry name" value="MscS_channel_2nd"/>
</dbReference>
<dbReference type="Gene3D" id="1.10.287.1260">
    <property type="match status" value="1"/>
</dbReference>
<sequence>MIPSLAALFEGFTAVEATIAVLLVSLVAALGMEFVVLRVARRYVSATDTGYDDIVIASLRAPLVVTAALAGVFVLTQVPAVRASVLVEPQLLDAVFGRPSLSVIVLVWAYAANAVVNRVVAAVNAEGGRFDFAPVFSNVWTLAVLVGSVGTLLWLWGIEITPLLGAAGVAGIAVGFAAKDTVANFFGGIALYFDDTYKIGDYIVLDDGTAGTVIKVGVRSTTLLTRDEVLVTVPNAALNASKVTNESAPQRRRRVRVPIGVAYGTDVDEFEALAMEVLAAEPLVLDSPKPRARFRSFGDSALQYELLCWVNGPTRRRRAQHELNRALYVALGDAGIEIPYPKRDVTVGTATAPSPAPPAPDPDSPHDPGADAEPGVDPDADAGGPGSRGETP</sequence>
<dbReference type="InterPro" id="IPR011014">
    <property type="entry name" value="MscS_channel_TM-2"/>
</dbReference>
<keyword evidence="3" id="KW-1003">Cell membrane</keyword>
<evidence type="ECO:0000256" key="4">
    <source>
        <dbReference type="ARBA" id="ARBA00022692"/>
    </source>
</evidence>
<dbReference type="SUPFAM" id="SSF82861">
    <property type="entry name" value="Mechanosensitive channel protein MscS (YggB), transmembrane region"/>
    <property type="match status" value="1"/>
</dbReference>
<dbReference type="STRING" id="1230455.C462_11523"/>
<dbReference type="EMBL" id="AOJJ01000075">
    <property type="protein sequence ID" value="EMA69903.1"/>
    <property type="molecule type" value="Genomic_DNA"/>
</dbReference>
<comment type="caution">
    <text evidence="11">The sequence shown here is derived from an EMBL/GenBank/DDBJ whole genome shotgun (WGS) entry which is preliminary data.</text>
</comment>
<dbReference type="PANTHER" id="PTHR30221">
    <property type="entry name" value="SMALL-CONDUCTANCE MECHANOSENSITIVE CHANNEL"/>
    <property type="match status" value="1"/>
</dbReference>
<evidence type="ECO:0000313" key="12">
    <source>
        <dbReference type="Proteomes" id="UP000011528"/>
    </source>
</evidence>
<evidence type="ECO:0000256" key="6">
    <source>
        <dbReference type="ARBA" id="ARBA00023136"/>
    </source>
</evidence>
<dbReference type="InterPro" id="IPR010920">
    <property type="entry name" value="LSM_dom_sf"/>
</dbReference>
<dbReference type="InterPro" id="IPR049278">
    <property type="entry name" value="MS_channel_C"/>
</dbReference>
<evidence type="ECO:0000256" key="5">
    <source>
        <dbReference type="ARBA" id="ARBA00022989"/>
    </source>
</evidence>
<gene>
    <name evidence="11" type="ORF">C462_11523</name>
</gene>
<keyword evidence="4 8" id="KW-0812">Transmembrane</keyword>
<organism evidence="11 12">
    <name type="scientific">Halorubrum distributum JCM 13916</name>
    <dbReference type="NCBI Taxonomy" id="1230455"/>
    <lineage>
        <taxon>Archaea</taxon>
        <taxon>Methanobacteriati</taxon>
        <taxon>Methanobacteriota</taxon>
        <taxon>Stenosarchaea group</taxon>
        <taxon>Halobacteria</taxon>
        <taxon>Halobacteriales</taxon>
        <taxon>Haloferacaceae</taxon>
        <taxon>Halorubrum</taxon>
        <taxon>Halorubrum distributum group</taxon>
    </lineage>
</organism>
<feature type="domain" description="Mechanosensitive ion channel MscS C-terminal" evidence="10">
    <location>
        <begin position="255"/>
        <end position="338"/>
    </location>
</feature>
<dbReference type="SUPFAM" id="SSF82689">
    <property type="entry name" value="Mechanosensitive channel protein MscS (YggB), C-terminal domain"/>
    <property type="match status" value="1"/>
</dbReference>
<dbReference type="Proteomes" id="UP000011528">
    <property type="component" value="Unassembled WGS sequence"/>
</dbReference>
<dbReference type="GO" id="GO:0005886">
    <property type="term" value="C:plasma membrane"/>
    <property type="evidence" value="ECO:0007669"/>
    <property type="project" value="UniProtKB-SubCell"/>
</dbReference>
<accession>M0PIY5</accession>
<protein>
    <submittedName>
        <fullName evidence="11">MscS Mechanosensitive ion channel</fullName>
    </submittedName>
</protein>
<feature type="transmembrane region" description="Helical" evidence="8">
    <location>
        <begin position="100"/>
        <end position="120"/>
    </location>
</feature>
<dbReference type="PATRIC" id="fig|1230455.3.peg.2212"/>
<evidence type="ECO:0000259" key="9">
    <source>
        <dbReference type="Pfam" id="PF00924"/>
    </source>
</evidence>
<reference evidence="11 12" key="1">
    <citation type="journal article" date="2014" name="PLoS Genet.">
        <title>Phylogenetically driven sequencing of extremely halophilic archaea reveals strategies for static and dynamic osmo-response.</title>
        <authorList>
            <person name="Becker E.A."/>
            <person name="Seitzer P.M."/>
            <person name="Tritt A."/>
            <person name="Larsen D."/>
            <person name="Krusor M."/>
            <person name="Yao A.I."/>
            <person name="Wu D."/>
            <person name="Madern D."/>
            <person name="Eisen J.A."/>
            <person name="Darling A.E."/>
            <person name="Facciotti M.T."/>
        </authorList>
    </citation>
    <scope>NUCLEOTIDE SEQUENCE [LARGE SCALE GENOMIC DNA]</scope>
    <source>
        <strain evidence="11 12">JCM 13916</strain>
    </source>
</reference>
<feature type="compositionally biased region" description="Gly residues" evidence="7">
    <location>
        <begin position="383"/>
        <end position="392"/>
    </location>
</feature>
<name>M0PIY5_9EURY</name>
<dbReference type="SUPFAM" id="SSF50182">
    <property type="entry name" value="Sm-like ribonucleoproteins"/>
    <property type="match status" value="1"/>
</dbReference>
<evidence type="ECO:0000256" key="2">
    <source>
        <dbReference type="ARBA" id="ARBA00008017"/>
    </source>
</evidence>
<evidence type="ECO:0000256" key="3">
    <source>
        <dbReference type="ARBA" id="ARBA00022475"/>
    </source>
</evidence>
<comment type="subcellular location">
    <subcellularLocation>
        <location evidence="1">Cell membrane</location>
        <topology evidence="1">Multi-pass membrane protein</topology>
    </subcellularLocation>
</comment>
<evidence type="ECO:0000313" key="11">
    <source>
        <dbReference type="EMBL" id="EMA69903.1"/>
    </source>
</evidence>
<dbReference type="Gene3D" id="3.30.70.100">
    <property type="match status" value="1"/>
</dbReference>
<feature type="transmembrane region" description="Helical" evidence="8">
    <location>
        <begin position="20"/>
        <end position="40"/>
    </location>
</feature>
<evidence type="ECO:0000256" key="1">
    <source>
        <dbReference type="ARBA" id="ARBA00004651"/>
    </source>
</evidence>
<dbReference type="InterPro" id="IPR011066">
    <property type="entry name" value="MscS_channel_C_sf"/>
</dbReference>
<dbReference type="Pfam" id="PF21082">
    <property type="entry name" value="MS_channel_3rd"/>
    <property type="match status" value="1"/>
</dbReference>
<dbReference type="GO" id="GO:0008381">
    <property type="term" value="F:mechanosensitive monoatomic ion channel activity"/>
    <property type="evidence" value="ECO:0007669"/>
    <property type="project" value="InterPro"/>
</dbReference>
<feature type="region of interest" description="Disordered" evidence="7">
    <location>
        <begin position="345"/>
        <end position="392"/>
    </location>
</feature>
<dbReference type="InterPro" id="IPR023408">
    <property type="entry name" value="MscS_beta-dom_sf"/>
</dbReference>
<dbReference type="Pfam" id="PF00924">
    <property type="entry name" value="MS_channel_2nd"/>
    <property type="match status" value="1"/>
</dbReference>
<feature type="transmembrane region" description="Helical" evidence="8">
    <location>
        <begin position="61"/>
        <end position="80"/>
    </location>
</feature>
<dbReference type="InterPro" id="IPR045275">
    <property type="entry name" value="MscS_archaea/bacteria_type"/>
</dbReference>
<evidence type="ECO:0000256" key="8">
    <source>
        <dbReference type="SAM" id="Phobius"/>
    </source>
</evidence>
<evidence type="ECO:0000259" key="10">
    <source>
        <dbReference type="Pfam" id="PF21082"/>
    </source>
</evidence>
<dbReference type="PANTHER" id="PTHR30221:SF1">
    <property type="entry name" value="SMALL-CONDUCTANCE MECHANOSENSITIVE CHANNEL"/>
    <property type="match status" value="1"/>
</dbReference>